<dbReference type="SMR" id="A0A8H6F0D7"/>
<sequence length="104" mass="12206">MSGDLHNDLHQIELTAHALLSGSLDNLNENFESLNQSQLILLTRLKIIEERLSNFKSIINDNTINEKELEEQFNKIKQLRKRLDRCLKMTESIEMRVDKLEDQV</sequence>
<evidence type="ECO:0000313" key="3">
    <source>
        <dbReference type="Proteomes" id="UP000536275"/>
    </source>
</evidence>
<proteinExistence type="predicted"/>
<dbReference type="Proteomes" id="UP000536275">
    <property type="component" value="Unassembled WGS sequence"/>
</dbReference>
<reference evidence="2 3" key="1">
    <citation type="submission" date="2020-03" db="EMBL/GenBank/DDBJ databases">
        <title>FDA dAtabase for Regulatory Grade micrObial Sequences (FDA-ARGOS): Supporting development and validation of Infectious Disease Dx tests.</title>
        <authorList>
            <person name="Campos J."/>
            <person name="Goldberg B."/>
            <person name="Tallon L."/>
            <person name="Sadzewicz L."/>
            <person name="Vavikolanu K."/>
            <person name="Mehta A."/>
            <person name="Aluvathingal J."/>
            <person name="Nadendla S."/>
            <person name="Nandy P."/>
            <person name="Geyer C."/>
            <person name="Yan Y."/>
            <person name="Sichtig H."/>
        </authorList>
    </citation>
    <scope>NUCLEOTIDE SEQUENCE [LARGE SCALE GENOMIC DNA]</scope>
    <source>
        <strain evidence="2 3">FDAARGOS_656</strain>
    </source>
</reference>
<dbReference type="AlphaFoldDB" id="A0A8H6F0D7"/>
<evidence type="ECO:0000256" key="1">
    <source>
        <dbReference type="SAM" id="Coils"/>
    </source>
</evidence>
<keyword evidence="1" id="KW-0175">Coiled coil</keyword>
<comment type="caution">
    <text evidence="2">The sequence shown here is derived from an EMBL/GenBank/DDBJ whole genome shotgun (WGS) entry which is preliminary data.</text>
</comment>
<organism evidence="2 3">
    <name type="scientific">Candida albicans</name>
    <name type="common">Yeast</name>
    <dbReference type="NCBI Taxonomy" id="5476"/>
    <lineage>
        <taxon>Eukaryota</taxon>
        <taxon>Fungi</taxon>
        <taxon>Dikarya</taxon>
        <taxon>Ascomycota</taxon>
        <taxon>Saccharomycotina</taxon>
        <taxon>Pichiomycetes</taxon>
        <taxon>Debaryomycetaceae</taxon>
        <taxon>Candida/Lodderomyces clade</taxon>
        <taxon>Candida</taxon>
    </lineage>
</organism>
<protein>
    <submittedName>
        <fullName evidence="2">Uncharacterized protein</fullName>
    </submittedName>
</protein>
<dbReference type="EMBL" id="JABWAD010000069">
    <property type="protein sequence ID" value="KAF6059995.1"/>
    <property type="molecule type" value="Genomic_DNA"/>
</dbReference>
<name>A0A8H6F0D7_CANAX</name>
<gene>
    <name evidence="2" type="ORF">FOB64_006976</name>
</gene>
<feature type="coiled-coil region" evidence="1">
    <location>
        <begin position="62"/>
        <end position="89"/>
    </location>
</feature>
<accession>A0A8H6F0D7</accession>
<evidence type="ECO:0000313" key="2">
    <source>
        <dbReference type="EMBL" id="KAF6059995.1"/>
    </source>
</evidence>